<evidence type="ECO:0000313" key="5">
    <source>
        <dbReference type="Proteomes" id="UP000002648"/>
    </source>
</evidence>
<dbReference type="SUPFAM" id="SSF103515">
    <property type="entry name" value="Autotransporter"/>
    <property type="match status" value="1"/>
</dbReference>
<dbReference type="Proteomes" id="UP000002648">
    <property type="component" value="Unassembled WGS sequence"/>
</dbReference>
<accession>A0A9P2RYN4</accession>
<evidence type="ECO:0000256" key="1">
    <source>
        <dbReference type="SAM" id="MobiDB-lite"/>
    </source>
</evidence>
<dbReference type="Pfam" id="PF03797">
    <property type="entry name" value="Autotransporter"/>
    <property type="match status" value="1"/>
</dbReference>
<dbReference type="EMBL" id="AIMD01000053">
    <property type="protein sequence ID" value="EJF92400.1"/>
    <property type="molecule type" value="Genomic_DNA"/>
</dbReference>
<name>A0A9P2RYN4_BARTA</name>
<sequence length="415" mass="44969">MHKKNLLLCTAAYALFFSYFNLTYTSNASNTSGGIVSSANTTSSTPQTTLNTSPEAHVNLPSKVNAAAPSAADTEKPSKLADTKEITTLSHAPLDSEVKAKALTPQVANYLVMPHVMFAIGLADVNNQNALLDNVRITMFEPKDHKERGIFLSTYGNRLMFSSSNPSQDSANADMHYAALQAGLTLIALENQNISTDFGFFGTYGKLAFTPKDIEGAEKNMLDKWSLTAYGNIQHDGGIYASTFFSYGILKGDITTAFIKNTKIANDAKTLGASATVGQKLPSIIEGVILEPQAQLVYQRLLLGILSDADKFKVNLGNPYQWLLRIGGRLTQNKGHAVSFYGKMNFIKTFGKKKTIQIGESFQLTSMGTSIEGGLGVNAHLSQNITLHGDISYQHKLKKTGISGVHVSGGMRYRF</sequence>
<dbReference type="Gene3D" id="2.40.128.130">
    <property type="entry name" value="Autotransporter beta-domain"/>
    <property type="match status" value="1"/>
</dbReference>
<dbReference type="InterPro" id="IPR006315">
    <property type="entry name" value="OM_autotransptr_brl_dom"/>
</dbReference>
<gene>
    <name evidence="4" type="ORF">ME9_01608</name>
</gene>
<dbReference type="RefSeq" id="WP_004861279.1">
    <property type="nucleotide sequence ID" value="NZ_JH725054.1"/>
</dbReference>
<feature type="domain" description="Autotransporter" evidence="3">
    <location>
        <begin position="143"/>
        <end position="415"/>
    </location>
</feature>
<feature type="compositionally biased region" description="Low complexity" evidence="1">
    <location>
        <begin position="37"/>
        <end position="54"/>
    </location>
</feature>
<protein>
    <submittedName>
        <fullName evidence="4">Outer membrane autotransporter barrel domain-containing protein</fullName>
    </submittedName>
</protein>
<organism evidence="4 5">
    <name type="scientific">Bartonella taylorii 8TBB</name>
    <dbReference type="NCBI Taxonomy" id="1094560"/>
    <lineage>
        <taxon>Bacteria</taxon>
        <taxon>Pseudomonadati</taxon>
        <taxon>Pseudomonadota</taxon>
        <taxon>Alphaproteobacteria</taxon>
        <taxon>Hyphomicrobiales</taxon>
        <taxon>Bartonellaceae</taxon>
        <taxon>Bartonella</taxon>
    </lineage>
</organism>
<feature type="region of interest" description="Disordered" evidence="1">
    <location>
        <begin position="37"/>
        <end position="56"/>
    </location>
</feature>
<evidence type="ECO:0000256" key="2">
    <source>
        <dbReference type="SAM" id="SignalP"/>
    </source>
</evidence>
<evidence type="ECO:0000259" key="3">
    <source>
        <dbReference type="PROSITE" id="PS51208"/>
    </source>
</evidence>
<feature type="chain" id="PRO_5040297708" evidence="2">
    <location>
        <begin position="29"/>
        <end position="415"/>
    </location>
</feature>
<dbReference type="InterPro" id="IPR036709">
    <property type="entry name" value="Autotransporte_beta_dom_sf"/>
</dbReference>
<reference evidence="4 5" key="1">
    <citation type="submission" date="2012-03" db="EMBL/GenBank/DDBJ databases">
        <title>The Genome Sequence of Bartonella taylorii 8TBB.</title>
        <authorList>
            <consortium name="The Broad Institute Genome Sequencing Platform"/>
            <consortium name="The Broad Institute Genome Sequencing Center for Infectious Disease"/>
            <person name="Feldgarden M."/>
            <person name="Kirby J."/>
            <person name="Kosoy M."/>
            <person name="Birtles R."/>
            <person name="Probert W.S."/>
            <person name="Chiaraviglio L."/>
            <person name="Young S.K."/>
            <person name="Zeng Q."/>
            <person name="Gargeya S."/>
            <person name="Fitzgerald M."/>
            <person name="Haas B."/>
            <person name="Abouelleil A."/>
            <person name="Alvarado L."/>
            <person name="Arachchi H.M."/>
            <person name="Berlin A."/>
            <person name="Chapman S.B."/>
            <person name="Gearin G."/>
            <person name="Goldberg J."/>
            <person name="Griggs A."/>
            <person name="Gujja S."/>
            <person name="Hansen M."/>
            <person name="Heiman D."/>
            <person name="Howarth C."/>
            <person name="Larimer J."/>
            <person name="Lui A."/>
            <person name="MacDonald P.J.P."/>
            <person name="McCowen C."/>
            <person name="Montmayeur A."/>
            <person name="Murphy C."/>
            <person name="Neiman D."/>
            <person name="Pearson M."/>
            <person name="Priest M."/>
            <person name="Roberts A."/>
            <person name="Saif S."/>
            <person name="Shea T."/>
            <person name="Sisk P."/>
            <person name="Stolte C."/>
            <person name="Sykes S."/>
            <person name="Wortman J."/>
            <person name="Nusbaum C."/>
            <person name="Birren B."/>
        </authorList>
    </citation>
    <scope>NUCLEOTIDE SEQUENCE [LARGE SCALE GENOMIC DNA]</scope>
    <source>
        <strain evidence="4 5">8TBB</strain>
    </source>
</reference>
<dbReference type="SMART" id="SM00869">
    <property type="entry name" value="Autotransporter"/>
    <property type="match status" value="1"/>
</dbReference>
<keyword evidence="5" id="KW-1185">Reference proteome</keyword>
<dbReference type="InterPro" id="IPR005546">
    <property type="entry name" value="Autotransporte_beta"/>
</dbReference>
<comment type="caution">
    <text evidence="4">The sequence shown here is derived from an EMBL/GenBank/DDBJ whole genome shotgun (WGS) entry which is preliminary data.</text>
</comment>
<dbReference type="GO" id="GO:0019867">
    <property type="term" value="C:outer membrane"/>
    <property type="evidence" value="ECO:0007669"/>
    <property type="project" value="InterPro"/>
</dbReference>
<proteinExistence type="predicted"/>
<dbReference type="AlphaFoldDB" id="A0A9P2RYN4"/>
<feature type="signal peptide" evidence="2">
    <location>
        <begin position="1"/>
        <end position="28"/>
    </location>
</feature>
<dbReference type="PROSITE" id="PS51208">
    <property type="entry name" value="AUTOTRANSPORTER"/>
    <property type="match status" value="1"/>
</dbReference>
<keyword evidence="2" id="KW-0732">Signal</keyword>
<dbReference type="NCBIfam" id="TIGR01414">
    <property type="entry name" value="autotrans_barl"/>
    <property type="match status" value="1"/>
</dbReference>
<dbReference type="OrthoDB" id="7922675at2"/>
<evidence type="ECO:0000313" key="4">
    <source>
        <dbReference type="EMBL" id="EJF92400.1"/>
    </source>
</evidence>